<reference evidence="1 2" key="1">
    <citation type="journal article" date="2018" name="Nat. Genet.">
        <title>The Rosa genome provides new insights in the design of modern roses.</title>
        <authorList>
            <person name="Bendahmane M."/>
        </authorList>
    </citation>
    <scope>NUCLEOTIDE SEQUENCE [LARGE SCALE GENOMIC DNA]</scope>
    <source>
        <strain evidence="2">cv. Old Blush</strain>
    </source>
</reference>
<evidence type="ECO:0000313" key="1">
    <source>
        <dbReference type="EMBL" id="PRQ59135.1"/>
    </source>
</evidence>
<gene>
    <name evidence="1" type="ORF">RchiOBHm_Chr1g0366821</name>
</gene>
<evidence type="ECO:0000313" key="2">
    <source>
        <dbReference type="Proteomes" id="UP000238479"/>
    </source>
</evidence>
<comment type="caution">
    <text evidence="1">The sequence shown here is derived from an EMBL/GenBank/DDBJ whole genome shotgun (WGS) entry which is preliminary data.</text>
</comment>
<organism evidence="1 2">
    <name type="scientific">Rosa chinensis</name>
    <name type="common">China rose</name>
    <dbReference type="NCBI Taxonomy" id="74649"/>
    <lineage>
        <taxon>Eukaryota</taxon>
        <taxon>Viridiplantae</taxon>
        <taxon>Streptophyta</taxon>
        <taxon>Embryophyta</taxon>
        <taxon>Tracheophyta</taxon>
        <taxon>Spermatophyta</taxon>
        <taxon>Magnoliopsida</taxon>
        <taxon>eudicotyledons</taxon>
        <taxon>Gunneridae</taxon>
        <taxon>Pentapetalae</taxon>
        <taxon>rosids</taxon>
        <taxon>fabids</taxon>
        <taxon>Rosales</taxon>
        <taxon>Rosaceae</taxon>
        <taxon>Rosoideae</taxon>
        <taxon>Rosoideae incertae sedis</taxon>
        <taxon>Rosa</taxon>
    </lineage>
</organism>
<dbReference type="Gramene" id="PRQ59135">
    <property type="protein sequence ID" value="PRQ59135"/>
    <property type="gene ID" value="RchiOBHm_Chr1g0366821"/>
</dbReference>
<protein>
    <submittedName>
        <fullName evidence="1">Uncharacterized protein</fullName>
    </submittedName>
</protein>
<dbReference type="Proteomes" id="UP000238479">
    <property type="component" value="Chromosome 1"/>
</dbReference>
<proteinExistence type="predicted"/>
<accession>A0A2P6SKD7</accession>
<dbReference type="AlphaFoldDB" id="A0A2P6SKD7"/>
<dbReference type="EMBL" id="PDCK01000039">
    <property type="protein sequence ID" value="PRQ59135.1"/>
    <property type="molecule type" value="Genomic_DNA"/>
</dbReference>
<name>A0A2P6SKD7_ROSCH</name>
<keyword evidence="2" id="KW-1185">Reference proteome</keyword>
<sequence>MVMWVLGTIRLAGPEGGCSILLVWIEQGVPLAAAVLAGSWSKGGVLGLNLGFRVAGLGDGPDLFWAQSSSFFFFNVALFRFLSYHLFMLHCALWDCE</sequence>